<organism evidence="1 2">
    <name type="scientific">Allacma fusca</name>
    <dbReference type="NCBI Taxonomy" id="39272"/>
    <lineage>
        <taxon>Eukaryota</taxon>
        <taxon>Metazoa</taxon>
        <taxon>Ecdysozoa</taxon>
        <taxon>Arthropoda</taxon>
        <taxon>Hexapoda</taxon>
        <taxon>Collembola</taxon>
        <taxon>Symphypleona</taxon>
        <taxon>Sminthuridae</taxon>
        <taxon>Allacma</taxon>
    </lineage>
</organism>
<keyword evidence="2" id="KW-1185">Reference proteome</keyword>
<reference evidence="1" key="1">
    <citation type="submission" date="2021-06" db="EMBL/GenBank/DDBJ databases">
        <authorList>
            <person name="Hodson N. C."/>
            <person name="Mongue J. A."/>
            <person name="Jaron S. K."/>
        </authorList>
    </citation>
    <scope>NUCLEOTIDE SEQUENCE</scope>
</reference>
<name>A0A8J2PQS1_9HEXA</name>
<protein>
    <submittedName>
        <fullName evidence="1">Uncharacterized protein</fullName>
    </submittedName>
</protein>
<dbReference type="Proteomes" id="UP000708208">
    <property type="component" value="Unassembled WGS sequence"/>
</dbReference>
<proteinExistence type="predicted"/>
<feature type="non-terminal residue" evidence="1">
    <location>
        <position position="43"/>
    </location>
</feature>
<dbReference type="AlphaFoldDB" id="A0A8J2PQS1"/>
<evidence type="ECO:0000313" key="1">
    <source>
        <dbReference type="EMBL" id="CAG7829814.1"/>
    </source>
</evidence>
<gene>
    <name evidence="1" type="ORF">AFUS01_LOCUS39657</name>
</gene>
<evidence type="ECO:0000313" key="2">
    <source>
        <dbReference type="Proteomes" id="UP000708208"/>
    </source>
</evidence>
<comment type="caution">
    <text evidence="1">The sequence shown here is derived from an EMBL/GenBank/DDBJ whole genome shotgun (WGS) entry which is preliminary data.</text>
</comment>
<accession>A0A8J2PQS1</accession>
<feature type="non-terminal residue" evidence="1">
    <location>
        <position position="1"/>
    </location>
</feature>
<dbReference type="EMBL" id="CAJVCH010553067">
    <property type="protein sequence ID" value="CAG7829814.1"/>
    <property type="molecule type" value="Genomic_DNA"/>
</dbReference>
<sequence>MERGLGRTCSQNNMVIRLQSGRFKIGRASKFHRDSVDSNTCFL</sequence>